<evidence type="ECO:0000313" key="2">
    <source>
        <dbReference type="EMBL" id="KAF7816534.1"/>
    </source>
</evidence>
<dbReference type="Proteomes" id="UP000634136">
    <property type="component" value="Unassembled WGS sequence"/>
</dbReference>
<name>A0A834T6J0_9FABA</name>
<protein>
    <recommendedName>
        <fullName evidence="4">Sel1-like protein</fullName>
    </recommendedName>
</protein>
<evidence type="ECO:0008006" key="4">
    <source>
        <dbReference type="Google" id="ProtNLM"/>
    </source>
</evidence>
<dbReference type="InterPro" id="IPR006597">
    <property type="entry name" value="Sel1-like"/>
</dbReference>
<dbReference type="AlphaFoldDB" id="A0A834T6J0"/>
<evidence type="ECO:0000256" key="1">
    <source>
        <dbReference type="SAM" id="MobiDB-lite"/>
    </source>
</evidence>
<gene>
    <name evidence="2" type="ORF">G2W53_030503</name>
</gene>
<keyword evidence="3" id="KW-1185">Reference proteome</keyword>
<organism evidence="2 3">
    <name type="scientific">Senna tora</name>
    <dbReference type="NCBI Taxonomy" id="362788"/>
    <lineage>
        <taxon>Eukaryota</taxon>
        <taxon>Viridiplantae</taxon>
        <taxon>Streptophyta</taxon>
        <taxon>Embryophyta</taxon>
        <taxon>Tracheophyta</taxon>
        <taxon>Spermatophyta</taxon>
        <taxon>Magnoliopsida</taxon>
        <taxon>eudicotyledons</taxon>
        <taxon>Gunneridae</taxon>
        <taxon>Pentapetalae</taxon>
        <taxon>rosids</taxon>
        <taxon>fabids</taxon>
        <taxon>Fabales</taxon>
        <taxon>Fabaceae</taxon>
        <taxon>Caesalpinioideae</taxon>
        <taxon>Cassia clade</taxon>
        <taxon>Senna</taxon>
    </lineage>
</organism>
<dbReference type="InterPro" id="IPR011990">
    <property type="entry name" value="TPR-like_helical_dom_sf"/>
</dbReference>
<dbReference type="EMBL" id="JAAIUW010000009">
    <property type="protein sequence ID" value="KAF7816534.1"/>
    <property type="molecule type" value="Genomic_DNA"/>
</dbReference>
<dbReference type="PANTHER" id="PTHR36792">
    <property type="entry name" value="EXPRESSED PROTEIN"/>
    <property type="match status" value="1"/>
</dbReference>
<accession>A0A834T6J0</accession>
<dbReference type="OrthoDB" id="2384430at2759"/>
<feature type="region of interest" description="Disordered" evidence="1">
    <location>
        <begin position="119"/>
        <end position="155"/>
    </location>
</feature>
<proteinExistence type="predicted"/>
<dbReference type="PANTHER" id="PTHR36792:SF7">
    <property type="entry name" value="TETRATRICOPEPTIDE-LIKE HELICAL DOMAIN-CONTAINING PROTEIN-RELATED"/>
    <property type="match status" value="1"/>
</dbReference>
<feature type="compositionally biased region" description="Polar residues" evidence="1">
    <location>
        <begin position="121"/>
        <end position="135"/>
    </location>
</feature>
<sequence length="155" mass="17039">MGKSLQSATMLHDLSRFVSSPKPHNHTPNQTQPILLNPGAANSGAYRLEYPPAHPKIQTSDLLKCRIPLAEVVADCTHRWFQDTLKEANAGDASMQLLVAQMYSSGYGVPRDPQKAHSWISKASRTRSTVWNASNEHPGYRGSDSNSEELGDIAK</sequence>
<dbReference type="SUPFAM" id="SSF81901">
    <property type="entry name" value="HCP-like"/>
    <property type="match status" value="1"/>
</dbReference>
<dbReference type="Gene3D" id="1.25.40.10">
    <property type="entry name" value="Tetratricopeptide repeat domain"/>
    <property type="match status" value="1"/>
</dbReference>
<reference evidence="2" key="1">
    <citation type="submission" date="2020-09" db="EMBL/GenBank/DDBJ databases">
        <title>Genome-Enabled Discovery of Anthraquinone Biosynthesis in Senna tora.</title>
        <authorList>
            <person name="Kang S.-H."/>
            <person name="Pandey R.P."/>
            <person name="Lee C.-M."/>
            <person name="Sim J.-S."/>
            <person name="Jeong J.-T."/>
            <person name="Choi B.-S."/>
            <person name="Jung M."/>
            <person name="Ginzburg D."/>
            <person name="Zhao K."/>
            <person name="Won S.Y."/>
            <person name="Oh T.-J."/>
            <person name="Yu Y."/>
            <person name="Kim N.-H."/>
            <person name="Lee O.R."/>
            <person name="Lee T.-H."/>
            <person name="Bashyal P."/>
            <person name="Kim T.-S."/>
            <person name="Lee W.-H."/>
            <person name="Kawkins C."/>
            <person name="Kim C.-K."/>
            <person name="Kim J.S."/>
            <person name="Ahn B.O."/>
            <person name="Rhee S.Y."/>
            <person name="Sohng J.K."/>
        </authorList>
    </citation>
    <scope>NUCLEOTIDE SEQUENCE</scope>
    <source>
        <tissue evidence="2">Leaf</tissue>
    </source>
</reference>
<dbReference type="SMART" id="SM00671">
    <property type="entry name" value="SEL1"/>
    <property type="match status" value="1"/>
</dbReference>
<feature type="compositionally biased region" description="Acidic residues" evidence="1">
    <location>
        <begin position="146"/>
        <end position="155"/>
    </location>
</feature>
<evidence type="ECO:0000313" key="3">
    <source>
        <dbReference type="Proteomes" id="UP000634136"/>
    </source>
</evidence>
<comment type="caution">
    <text evidence="2">The sequence shown here is derived from an EMBL/GenBank/DDBJ whole genome shotgun (WGS) entry which is preliminary data.</text>
</comment>